<evidence type="ECO:0000313" key="2">
    <source>
        <dbReference type="EMBL" id="OAA58490.1"/>
    </source>
</evidence>
<keyword evidence="3" id="KW-1185">Reference proteome</keyword>
<dbReference type="AlphaFoldDB" id="A0A167RDJ3"/>
<evidence type="ECO:0000256" key="1">
    <source>
        <dbReference type="SAM" id="SignalP"/>
    </source>
</evidence>
<gene>
    <name evidence="2" type="ORF">SPI_06563</name>
</gene>
<dbReference type="OrthoDB" id="4611802at2759"/>
<keyword evidence="1" id="KW-0732">Signal</keyword>
<accession>A0A167RDJ3</accession>
<reference evidence="2 3" key="1">
    <citation type="journal article" date="2016" name="Genome Biol. Evol.">
        <title>Divergent and convergent evolution of fungal pathogenicity.</title>
        <authorList>
            <person name="Shang Y."/>
            <person name="Xiao G."/>
            <person name="Zheng P."/>
            <person name="Cen K."/>
            <person name="Zhan S."/>
            <person name="Wang C."/>
        </authorList>
    </citation>
    <scope>NUCLEOTIDE SEQUENCE [LARGE SCALE GENOMIC DNA]</scope>
    <source>
        <strain evidence="2 3">RCEF 264</strain>
    </source>
</reference>
<name>A0A167RDJ3_9HYPO</name>
<feature type="signal peptide" evidence="1">
    <location>
        <begin position="1"/>
        <end position="17"/>
    </location>
</feature>
<evidence type="ECO:0000313" key="3">
    <source>
        <dbReference type="Proteomes" id="UP000076874"/>
    </source>
</evidence>
<dbReference type="Proteomes" id="UP000076874">
    <property type="component" value="Unassembled WGS sequence"/>
</dbReference>
<dbReference type="EMBL" id="AZHD01000012">
    <property type="protein sequence ID" value="OAA58490.1"/>
    <property type="molecule type" value="Genomic_DNA"/>
</dbReference>
<organism evidence="2 3">
    <name type="scientific">Niveomyces insectorum RCEF 264</name>
    <dbReference type="NCBI Taxonomy" id="1081102"/>
    <lineage>
        <taxon>Eukaryota</taxon>
        <taxon>Fungi</taxon>
        <taxon>Dikarya</taxon>
        <taxon>Ascomycota</taxon>
        <taxon>Pezizomycotina</taxon>
        <taxon>Sordariomycetes</taxon>
        <taxon>Hypocreomycetidae</taxon>
        <taxon>Hypocreales</taxon>
        <taxon>Cordycipitaceae</taxon>
        <taxon>Niveomyces</taxon>
    </lineage>
</organism>
<proteinExistence type="predicted"/>
<comment type="caution">
    <text evidence="2">The sequence shown here is derived from an EMBL/GenBank/DDBJ whole genome shotgun (WGS) entry which is preliminary data.</text>
</comment>
<feature type="chain" id="PRO_5007891872" evidence="1">
    <location>
        <begin position="18"/>
        <end position="140"/>
    </location>
</feature>
<sequence length="140" mass="14711">MKFTAVTIAAFVAAASASAVSKRGVEQCAFGTYACTADNTGIQICDINGVWELVGPCPSGTSCADLPQNGFDLPFCTNNPPAPAKRGEHHDGWCPTPGQYTCDGYNAIQVCNVTNGIEKVGNCPDNSHCAYINNIPYCVD</sequence>
<protein>
    <submittedName>
        <fullName evidence="2">Uncharacterized protein</fullName>
    </submittedName>
</protein>